<feature type="region of interest" description="Disordered" evidence="2">
    <location>
        <begin position="72"/>
        <end position="232"/>
    </location>
</feature>
<name>A0A4S4N308_9APHY</name>
<feature type="compositionally biased region" description="Low complexity" evidence="2">
    <location>
        <begin position="288"/>
        <end position="306"/>
    </location>
</feature>
<dbReference type="PANTHER" id="PTHR36167:SF4">
    <property type="entry name" value="FUNGAL N-TERMINAL DOMAIN-CONTAINING PROTEIN"/>
    <property type="match status" value="1"/>
</dbReference>
<dbReference type="InterPro" id="IPR013087">
    <property type="entry name" value="Znf_C2H2_type"/>
</dbReference>
<dbReference type="GO" id="GO:0006355">
    <property type="term" value="P:regulation of DNA-templated transcription"/>
    <property type="evidence" value="ECO:0007669"/>
    <property type="project" value="InterPro"/>
</dbReference>
<evidence type="ECO:0000256" key="2">
    <source>
        <dbReference type="SAM" id="MobiDB-lite"/>
    </source>
</evidence>
<organism evidence="4 5">
    <name type="scientific">Antrodiella citrinella</name>
    <dbReference type="NCBI Taxonomy" id="2447956"/>
    <lineage>
        <taxon>Eukaryota</taxon>
        <taxon>Fungi</taxon>
        <taxon>Dikarya</taxon>
        <taxon>Basidiomycota</taxon>
        <taxon>Agaricomycotina</taxon>
        <taxon>Agaricomycetes</taxon>
        <taxon>Polyporales</taxon>
        <taxon>Steccherinaceae</taxon>
        <taxon>Antrodiella</taxon>
    </lineage>
</organism>
<dbReference type="AlphaFoldDB" id="A0A4S4N308"/>
<dbReference type="Proteomes" id="UP000308730">
    <property type="component" value="Unassembled WGS sequence"/>
</dbReference>
<gene>
    <name evidence="4" type="ORF">EUX98_g856</name>
</gene>
<evidence type="ECO:0000313" key="5">
    <source>
        <dbReference type="Proteomes" id="UP000308730"/>
    </source>
</evidence>
<proteinExistence type="predicted"/>
<dbReference type="PROSITE" id="PS00028">
    <property type="entry name" value="ZINC_FINGER_C2H2_1"/>
    <property type="match status" value="1"/>
</dbReference>
<dbReference type="InterPro" id="IPR039327">
    <property type="entry name" value="CON7-like"/>
</dbReference>
<sequence length="818" mass="90288">MLEQVLSQPPALPIVLPDLSSYYAQQHNNFPYASDNAPQYHIAASPADQHLLDHPNAHPRAGYLIHPELSSLSIPDSDKERPSSVPSRPPTQEERDQQERERREEYEREDSIDRRTLSHSPNLLPHSSHSPNTATLSPPLSSPASAHSQSVHHNYDHHPGPHFEHSTAGHNGTHMYESDHQQQQHALPHHRATHPPTLPSILTGMSHQGGHIASAGPYSASPLSSPTEPEYQVPSGIRSAYSRYNFPPLPVTAGIDRRMSEPAIRYMYQHPPSTGSFHPSVAALAPPNTNAYSPSSSSASTVVPATPHSPRPGSSHYSHPSGLGYGHERMGSGSSSGGPAGWMNLKISSSDDIPSQADLDAPFYGRHPEDSLDSIDLGPVSPSQGREGDSEDEDEKDGEEKDGERRSGDRKDRKTYSFVSLPGNAVKKRPRRRYDEIERLYQCNYPNCAKAYGTLNHLNAHVTMQKHGTKRSPGEFKELRKQWRQAKKEAEEADRQRERHEIARAQAARAQHNAHHGLPHGSHSHLSPHHSHHVSQPIGHSLYQISPTQSHLPNSYGHHGMDHMSGLPISIQQQQQQINQQQLMMSRHASDFMSASGAEGYNGMTPAQLTQYSATYLREGGGYPRSAPPSEQQFPERLSSEVYNREGYAPYPTGRSPPNMYASGGVIRGPRRRVSLVNPPYPDPHVSSAYPYGNMESQTQRYGNGVVNEGSQESLDMYRSQGHRSSDNSSHPSQLSGPGWPPHQPHPVHANAHTPQLHSAHHTPEHIHQPDDEPLLTSHVSLGSNRLPPDSTLLTPLPGYQPEPEQHTAWGTTGGGEY</sequence>
<feature type="compositionally biased region" description="Low complexity" evidence="2">
    <location>
        <begin position="118"/>
        <end position="149"/>
    </location>
</feature>
<evidence type="ECO:0000313" key="4">
    <source>
        <dbReference type="EMBL" id="THH33362.1"/>
    </source>
</evidence>
<evidence type="ECO:0000256" key="1">
    <source>
        <dbReference type="PROSITE-ProRule" id="PRU00042"/>
    </source>
</evidence>
<feature type="compositionally biased region" description="Polar residues" evidence="2">
    <location>
        <begin position="543"/>
        <end position="553"/>
    </location>
</feature>
<feature type="region of interest" description="Disordered" evidence="2">
    <location>
        <begin position="288"/>
        <end position="417"/>
    </location>
</feature>
<feature type="compositionally biased region" description="Basic and acidic residues" evidence="2">
    <location>
        <begin position="153"/>
        <end position="167"/>
    </location>
</feature>
<feature type="domain" description="C2H2-type" evidence="3">
    <location>
        <begin position="441"/>
        <end position="472"/>
    </location>
</feature>
<dbReference type="OrthoDB" id="1939603at2759"/>
<feature type="compositionally biased region" description="Polar residues" evidence="2">
    <location>
        <begin position="727"/>
        <end position="736"/>
    </location>
</feature>
<keyword evidence="5" id="KW-1185">Reference proteome</keyword>
<feature type="region of interest" description="Disordered" evidence="2">
    <location>
        <begin position="510"/>
        <end position="565"/>
    </location>
</feature>
<feature type="compositionally biased region" description="Basic and acidic residues" evidence="2">
    <location>
        <begin position="398"/>
        <end position="415"/>
    </location>
</feature>
<feature type="compositionally biased region" description="Basic and acidic residues" evidence="2">
    <location>
        <begin position="91"/>
        <end position="116"/>
    </location>
</feature>
<keyword evidence="1" id="KW-0479">Metal-binding</keyword>
<comment type="caution">
    <text evidence="4">The sequence shown here is derived from an EMBL/GenBank/DDBJ whole genome shotgun (WGS) entry which is preliminary data.</text>
</comment>
<dbReference type="PROSITE" id="PS50157">
    <property type="entry name" value="ZINC_FINGER_C2H2_2"/>
    <property type="match status" value="1"/>
</dbReference>
<dbReference type="GO" id="GO:0008270">
    <property type="term" value="F:zinc ion binding"/>
    <property type="evidence" value="ECO:0007669"/>
    <property type="project" value="UniProtKB-KW"/>
</dbReference>
<reference evidence="4 5" key="1">
    <citation type="submission" date="2019-02" db="EMBL/GenBank/DDBJ databases">
        <title>Genome sequencing of the rare red list fungi Antrodiella citrinella (Flaviporus citrinellus).</title>
        <authorList>
            <person name="Buettner E."/>
            <person name="Kellner H."/>
        </authorList>
    </citation>
    <scope>NUCLEOTIDE SEQUENCE [LARGE SCALE GENOMIC DNA]</scope>
    <source>
        <strain evidence="4 5">DSM 108506</strain>
    </source>
</reference>
<protein>
    <recommendedName>
        <fullName evidence="3">C2H2-type domain-containing protein</fullName>
    </recommendedName>
</protein>
<feature type="region of interest" description="Disordered" evidence="2">
    <location>
        <begin position="716"/>
        <end position="818"/>
    </location>
</feature>
<dbReference type="EMBL" id="SGPM01000007">
    <property type="protein sequence ID" value="THH33362.1"/>
    <property type="molecule type" value="Genomic_DNA"/>
</dbReference>
<feature type="region of interest" description="Disordered" evidence="2">
    <location>
        <begin position="672"/>
        <end position="700"/>
    </location>
</feature>
<accession>A0A4S4N308</accession>
<keyword evidence="1" id="KW-0862">Zinc</keyword>
<keyword evidence="1" id="KW-0863">Zinc-finger</keyword>
<dbReference type="PANTHER" id="PTHR36167">
    <property type="entry name" value="C2H2 FINGER DOMAIN TRANSCRIPTION FACTOR (EUROFUNG)-RELATED"/>
    <property type="match status" value="1"/>
</dbReference>
<evidence type="ECO:0000259" key="3">
    <source>
        <dbReference type="PROSITE" id="PS50157"/>
    </source>
</evidence>
<feature type="compositionally biased region" description="Low complexity" evidence="2">
    <location>
        <begin position="787"/>
        <end position="798"/>
    </location>
</feature>
<feature type="compositionally biased region" description="Basic and acidic residues" evidence="2">
    <location>
        <begin position="762"/>
        <end position="771"/>
    </location>
</feature>
<feature type="compositionally biased region" description="Basic residues" evidence="2">
    <location>
        <begin position="512"/>
        <end position="533"/>
    </location>
</feature>